<dbReference type="Gene3D" id="1.20.1050.90">
    <property type="entry name" value="RecF/RecN/SMC, N-terminal domain"/>
    <property type="match status" value="1"/>
</dbReference>
<organism evidence="12 13">
    <name type="scientific">Rhizosphaericola mali</name>
    <dbReference type="NCBI Taxonomy" id="2545455"/>
    <lineage>
        <taxon>Bacteria</taxon>
        <taxon>Pseudomonadati</taxon>
        <taxon>Bacteroidota</taxon>
        <taxon>Chitinophagia</taxon>
        <taxon>Chitinophagales</taxon>
        <taxon>Chitinophagaceae</taxon>
        <taxon>Rhizosphaericola</taxon>
    </lineage>
</organism>
<evidence type="ECO:0000259" key="11">
    <source>
        <dbReference type="SMART" id="SM00382"/>
    </source>
</evidence>
<dbReference type="AlphaFoldDB" id="A0A5P2G744"/>
<dbReference type="SMART" id="SM00382">
    <property type="entry name" value="AAA"/>
    <property type="match status" value="1"/>
</dbReference>
<dbReference type="PROSITE" id="PS00617">
    <property type="entry name" value="RECF_1"/>
    <property type="match status" value="1"/>
</dbReference>
<dbReference type="NCBIfam" id="TIGR00611">
    <property type="entry name" value="recf"/>
    <property type="match status" value="1"/>
</dbReference>
<evidence type="ECO:0000256" key="9">
    <source>
        <dbReference type="HAMAP-Rule" id="MF_00365"/>
    </source>
</evidence>
<comment type="similarity">
    <text evidence="2 9 10">Belongs to the RecF family.</text>
</comment>
<keyword evidence="9 10" id="KW-0742">SOS response</keyword>
<dbReference type="GO" id="GO:0005737">
    <property type="term" value="C:cytoplasm"/>
    <property type="evidence" value="ECO:0007669"/>
    <property type="project" value="UniProtKB-SubCell"/>
</dbReference>
<keyword evidence="9 10" id="KW-0227">DNA damage</keyword>
<evidence type="ECO:0000256" key="5">
    <source>
        <dbReference type="ARBA" id="ARBA00022705"/>
    </source>
</evidence>
<dbReference type="GO" id="GO:0006260">
    <property type="term" value="P:DNA replication"/>
    <property type="evidence" value="ECO:0007669"/>
    <property type="project" value="UniProtKB-UniRule"/>
</dbReference>
<dbReference type="InterPro" id="IPR027417">
    <property type="entry name" value="P-loop_NTPase"/>
</dbReference>
<dbReference type="EMBL" id="CP044016">
    <property type="protein sequence ID" value="QES90089.1"/>
    <property type="molecule type" value="Genomic_DNA"/>
</dbReference>
<dbReference type="InterPro" id="IPR018078">
    <property type="entry name" value="DNA-binding_RecF_CS"/>
</dbReference>
<keyword evidence="5 9" id="KW-0235">DNA replication</keyword>
<dbReference type="Gene3D" id="3.40.50.300">
    <property type="entry name" value="P-loop containing nucleotide triphosphate hydrolases"/>
    <property type="match status" value="1"/>
</dbReference>
<keyword evidence="9 10" id="KW-0234">DNA repair</keyword>
<evidence type="ECO:0000256" key="3">
    <source>
        <dbReference type="ARBA" id="ARBA00020170"/>
    </source>
</evidence>
<keyword evidence="7 9" id="KW-0067">ATP-binding</keyword>
<keyword evidence="6 9" id="KW-0547">Nucleotide-binding</keyword>
<dbReference type="PANTHER" id="PTHR32182">
    <property type="entry name" value="DNA REPLICATION AND REPAIR PROTEIN RECF"/>
    <property type="match status" value="1"/>
</dbReference>
<evidence type="ECO:0000256" key="10">
    <source>
        <dbReference type="RuleBase" id="RU000578"/>
    </source>
</evidence>
<feature type="binding site" evidence="9">
    <location>
        <begin position="31"/>
        <end position="38"/>
    </location>
    <ligand>
        <name>ATP</name>
        <dbReference type="ChEBI" id="CHEBI:30616"/>
    </ligand>
</feature>
<evidence type="ECO:0000256" key="8">
    <source>
        <dbReference type="ARBA" id="ARBA00023125"/>
    </source>
</evidence>
<evidence type="ECO:0000256" key="4">
    <source>
        <dbReference type="ARBA" id="ARBA00022490"/>
    </source>
</evidence>
<reference evidence="12 13" key="1">
    <citation type="submission" date="2019-09" db="EMBL/GenBank/DDBJ databases">
        <title>Complete genome sequence of Arachidicoccus sp. B3-10 isolated from apple orchard soil.</title>
        <authorList>
            <person name="Kim H.S."/>
            <person name="Han K.-I."/>
            <person name="Suh M.K."/>
            <person name="Lee K.C."/>
            <person name="Eom M.K."/>
            <person name="Kim J.-S."/>
            <person name="Kang S.W."/>
            <person name="Sin Y."/>
            <person name="Lee J.-S."/>
        </authorList>
    </citation>
    <scope>NUCLEOTIDE SEQUENCE [LARGE SCALE GENOMIC DNA]</scope>
    <source>
        <strain evidence="12 13">B3-10</strain>
    </source>
</reference>
<dbReference type="PANTHER" id="PTHR32182:SF0">
    <property type="entry name" value="DNA REPLICATION AND REPAIR PROTEIN RECF"/>
    <property type="match status" value="1"/>
</dbReference>
<gene>
    <name evidence="9 12" type="primary">recF</name>
    <name evidence="12" type="ORF">E0W69_016005</name>
</gene>
<proteinExistence type="inferred from homology"/>
<keyword evidence="8 9" id="KW-0238">DNA-binding</keyword>
<comment type="function">
    <text evidence="9 10">The RecF protein is involved in DNA metabolism; it is required for DNA replication and normal SOS inducibility. RecF binds preferentially to single-stranded, linear DNA. It also seems to bind ATP.</text>
</comment>
<evidence type="ECO:0000256" key="2">
    <source>
        <dbReference type="ARBA" id="ARBA00008016"/>
    </source>
</evidence>
<dbReference type="OrthoDB" id="9803889at2"/>
<dbReference type="PROSITE" id="PS00618">
    <property type="entry name" value="RECF_2"/>
    <property type="match status" value="1"/>
</dbReference>
<keyword evidence="4 9" id="KW-0963">Cytoplasm</keyword>
<dbReference type="GO" id="GO:0003697">
    <property type="term" value="F:single-stranded DNA binding"/>
    <property type="evidence" value="ECO:0007669"/>
    <property type="project" value="UniProtKB-UniRule"/>
</dbReference>
<evidence type="ECO:0000313" key="12">
    <source>
        <dbReference type="EMBL" id="QES90089.1"/>
    </source>
</evidence>
<dbReference type="InterPro" id="IPR003395">
    <property type="entry name" value="RecF/RecN/SMC_N"/>
</dbReference>
<dbReference type="SUPFAM" id="SSF52540">
    <property type="entry name" value="P-loop containing nucleoside triphosphate hydrolases"/>
    <property type="match status" value="1"/>
</dbReference>
<protein>
    <recommendedName>
        <fullName evidence="3 9">DNA replication and repair protein RecF</fullName>
    </recommendedName>
</protein>
<dbReference type="GO" id="GO:0009432">
    <property type="term" value="P:SOS response"/>
    <property type="evidence" value="ECO:0007669"/>
    <property type="project" value="UniProtKB-UniRule"/>
</dbReference>
<evidence type="ECO:0000256" key="7">
    <source>
        <dbReference type="ARBA" id="ARBA00022840"/>
    </source>
</evidence>
<evidence type="ECO:0000256" key="6">
    <source>
        <dbReference type="ARBA" id="ARBA00022741"/>
    </source>
</evidence>
<dbReference type="Proteomes" id="UP000292424">
    <property type="component" value="Chromosome"/>
</dbReference>
<dbReference type="RefSeq" id="WP_131331045.1">
    <property type="nucleotide sequence ID" value="NZ_CP044016.1"/>
</dbReference>
<dbReference type="Pfam" id="PF02463">
    <property type="entry name" value="SMC_N"/>
    <property type="match status" value="1"/>
</dbReference>
<dbReference type="GO" id="GO:0006302">
    <property type="term" value="P:double-strand break repair"/>
    <property type="evidence" value="ECO:0007669"/>
    <property type="project" value="TreeGrafter"/>
</dbReference>
<dbReference type="HAMAP" id="MF_00365">
    <property type="entry name" value="RecF"/>
    <property type="match status" value="1"/>
</dbReference>
<dbReference type="GO" id="GO:0000731">
    <property type="term" value="P:DNA synthesis involved in DNA repair"/>
    <property type="evidence" value="ECO:0007669"/>
    <property type="project" value="TreeGrafter"/>
</dbReference>
<sequence length="360" mass="41261">MLGLSHIRLFQFRNYAQNNFDFKQRIVAITGKNGSGKTNLLDAIYMLCFTKSYFSKPDPLSVLKDHVGFRIDGNFQSKGDDWSISLILRENNKKELTVNKETYKKFSAHLGKFPCVMVAPDDIELIIGSSENRRKFLDTLLSQLDSDYLLYLIQYNQILTQRNSLLKSAPKGQSPDPQLLDTYDELLAPLGMKIFEIRKTFLEHFGKSVLTQYQILAESDDFVNVFYQSKLSEQDYLYILKETRQKDILLQRTTAGVHRDDLIFNMGEVLFKSQASQGQKKSLLFALKLAEFKELKSTHGAAPILLLDDIFEKLDAARMQNLLKNACIENEGNVFITDTHAERIDEAMIGLNIPYQLITL</sequence>
<dbReference type="InterPro" id="IPR042174">
    <property type="entry name" value="RecF_2"/>
</dbReference>
<dbReference type="InterPro" id="IPR003593">
    <property type="entry name" value="AAA+_ATPase"/>
</dbReference>
<keyword evidence="13" id="KW-1185">Reference proteome</keyword>
<name>A0A5P2G744_9BACT</name>
<evidence type="ECO:0000256" key="1">
    <source>
        <dbReference type="ARBA" id="ARBA00004496"/>
    </source>
</evidence>
<comment type="subcellular location">
    <subcellularLocation>
        <location evidence="1 9 10">Cytoplasm</location>
    </subcellularLocation>
</comment>
<accession>A0A5P2G744</accession>
<dbReference type="KEGG" id="arac:E0W69_016005"/>
<dbReference type="InterPro" id="IPR001238">
    <property type="entry name" value="DNA-binding_RecF"/>
</dbReference>
<feature type="domain" description="AAA+ ATPase" evidence="11">
    <location>
        <begin position="23"/>
        <end position="359"/>
    </location>
</feature>
<evidence type="ECO:0000313" key="13">
    <source>
        <dbReference type="Proteomes" id="UP000292424"/>
    </source>
</evidence>
<dbReference type="GO" id="GO:0005524">
    <property type="term" value="F:ATP binding"/>
    <property type="evidence" value="ECO:0007669"/>
    <property type="project" value="UniProtKB-UniRule"/>
</dbReference>